<dbReference type="EC" id="1.-.-.-" evidence="3"/>
<dbReference type="PRINTS" id="PR00080">
    <property type="entry name" value="SDRFAMILY"/>
</dbReference>
<dbReference type="RefSeq" id="WP_069189165.1">
    <property type="nucleotide sequence ID" value="NZ_FLYE01000034.1"/>
</dbReference>
<dbReference type="InterPro" id="IPR036291">
    <property type="entry name" value="NAD(P)-bd_dom_sf"/>
</dbReference>
<dbReference type="FunFam" id="3.40.50.720:FF:000173">
    <property type="entry name" value="3-oxoacyl-[acyl-carrier protein] reductase"/>
    <property type="match status" value="1"/>
</dbReference>
<keyword evidence="4" id="KW-1185">Reference proteome</keyword>
<dbReference type="PANTHER" id="PTHR43658">
    <property type="entry name" value="SHORT-CHAIN DEHYDROGENASE/REDUCTASE"/>
    <property type="match status" value="1"/>
</dbReference>
<accession>A0A1C3RIM8</accession>
<reference evidence="3 4" key="1">
    <citation type="submission" date="2016-07" db="EMBL/GenBank/DDBJ databases">
        <authorList>
            <person name="Lefevre C.T."/>
        </authorList>
    </citation>
    <scope>NUCLEOTIDE SEQUENCE [LARGE SCALE GENOMIC DNA]</scope>
    <source>
        <strain evidence="3">PR1</strain>
    </source>
</reference>
<dbReference type="OrthoDB" id="9795647at2"/>
<gene>
    <name evidence="3" type="ORF">MTBPR1_40136</name>
</gene>
<dbReference type="InterPro" id="IPR020904">
    <property type="entry name" value="Sc_DH/Rdtase_CS"/>
</dbReference>
<evidence type="ECO:0000313" key="3">
    <source>
        <dbReference type="EMBL" id="SCA57113.1"/>
    </source>
</evidence>
<dbReference type="PRINTS" id="PR00081">
    <property type="entry name" value="GDHRDH"/>
</dbReference>
<dbReference type="STRING" id="1867952.MTBPR1_40136"/>
<dbReference type="EMBL" id="FLYE01000034">
    <property type="protein sequence ID" value="SCA57113.1"/>
    <property type="molecule type" value="Genomic_DNA"/>
</dbReference>
<dbReference type="Pfam" id="PF13561">
    <property type="entry name" value="adh_short_C2"/>
    <property type="match status" value="1"/>
</dbReference>
<evidence type="ECO:0000256" key="1">
    <source>
        <dbReference type="ARBA" id="ARBA00006484"/>
    </source>
</evidence>
<sequence length="252" mass="25828">MDVKGLGAIVTGAASGLGEATARKLAAQGAKVAIFDMNVEAAQKVADEIGGIAVECNVADAASAEAAFATAREAHGVARIVVSCAGIAPASKIVGRNGAHDLDLFSKVINVNLIGTFNMSRLACADMIAQDPVNDEERGVVINTASIAFADGQIGQAAYAASKGGVASLTLPIAREMAPKGVRVMTVAPGIMATPMLLGMPEEVQEALNKSVPCGRMGKPEEFANLVNHIVENAYLSGEVIRMDGALRMAPK</sequence>
<name>A0A1C3RIM8_9PROT</name>
<evidence type="ECO:0000256" key="2">
    <source>
        <dbReference type="ARBA" id="ARBA00023002"/>
    </source>
</evidence>
<dbReference type="Proteomes" id="UP000231658">
    <property type="component" value="Unassembled WGS sequence"/>
</dbReference>
<dbReference type="PANTHER" id="PTHR43658:SF8">
    <property type="entry name" value="17-BETA-HYDROXYSTEROID DEHYDROGENASE 14-RELATED"/>
    <property type="match status" value="1"/>
</dbReference>
<dbReference type="Gene3D" id="3.40.50.720">
    <property type="entry name" value="NAD(P)-binding Rossmann-like Domain"/>
    <property type="match status" value="1"/>
</dbReference>
<dbReference type="InterPro" id="IPR002347">
    <property type="entry name" value="SDR_fam"/>
</dbReference>
<proteinExistence type="inferred from homology"/>
<organism evidence="3 4">
    <name type="scientific">Candidatus Terasakiella magnetica</name>
    <dbReference type="NCBI Taxonomy" id="1867952"/>
    <lineage>
        <taxon>Bacteria</taxon>
        <taxon>Pseudomonadati</taxon>
        <taxon>Pseudomonadota</taxon>
        <taxon>Alphaproteobacteria</taxon>
        <taxon>Rhodospirillales</taxon>
        <taxon>Terasakiellaceae</taxon>
        <taxon>Terasakiella</taxon>
    </lineage>
</organism>
<dbReference type="AlphaFoldDB" id="A0A1C3RIM8"/>
<keyword evidence="2 3" id="KW-0560">Oxidoreductase</keyword>
<dbReference type="PROSITE" id="PS00061">
    <property type="entry name" value="ADH_SHORT"/>
    <property type="match status" value="1"/>
</dbReference>
<dbReference type="GO" id="GO:0016491">
    <property type="term" value="F:oxidoreductase activity"/>
    <property type="evidence" value="ECO:0007669"/>
    <property type="project" value="UniProtKB-KW"/>
</dbReference>
<evidence type="ECO:0000313" key="4">
    <source>
        <dbReference type="Proteomes" id="UP000231658"/>
    </source>
</evidence>
<protein>
    <submittedName>
        <fullName evidence="3">Putative enzyme</fullName>
        <ecNumber evidence="3">1.-.-.-</ecNumber>
    </submittedName>
</protein>
<dbReference type="SUPFAM" id="SSF51735">
    <property type="entry name" value="NAD(P)-binding Rossmann-fold domains"/>
    <property type="match status" value="1"/>
</dbReference>
<comment type="similarity">
    <text evidence="1">Belongs to the short-chain dehydrogenases/reductases (SDR) family.</text>
</comment>